<keyword evidence="3" id="KW-0045">Antibiotic biosynthesis</keyword>
<evidence type="ECO:0000256" key="1">
    <source>
        <dbReference type="ARBA" id="ARBA00001954"/>
    </source>
</evidence>
<dbReference type="Pfam" id="PF02668">
    <property type="entry name" value="TauD"/>
    <property type="match status" value="1"/>
</dbReference>
<evidence type="ECO:0000259" key="5">
    <source>
        <dbReference type="Pfam" id="PF02668"/>
    </source>
</evidence>
<dbReference type="PANTHER" id="PTHR10696">
    <property type="entry name" value="GAMMA-BUTYROBETAINE HYDROXYLASE-RELATED"/>
    <property type="match status" value="1"/>
</dbReference>
<keyword evidence="7" id="KW-1185">Reference proteome</keyword>
<evidence type="ECO:0000256" key="4">
    <source>
        <dbReference type="SAM" id="MobiDB-lite"/>
    </source>
</evidence>
<comment type="cofactor">
    <cofactor evidence="1">
        <name>Fe(2+)</name>
        <dbReference type="ChEBI" id="CHEBI:29033"/>
    </cofactor>
</comment>
<protein>
    <submittedName>
        <fullName evidence="6">TauD/TfdA family dioxygenase</fullName>
    </submittedName>
</protein>
<feature type="compositionally biased region" description="Polar residues" evidence="4">
    <location>
        <begin position="14"/>
        <end position="25"/>
    </location>
</feature>
<sequence>MAQHGSGPEIWEKSFSNNSLNSSGETGPCAGGVVGPTPRAWKSQELVDAEDAWVRVLSPEEREGLLGGLAAFENAGKPLLATCARDFPFGNLDRLLADVKETVSHGLGFVVLRGLPIESLSVDRIRALYWGLCNHLGVLRPQGVNSDLLGDVRDAGGNYRSASGRGYNTNARLDYHTDMADLVGLLCINAAKSGGESRIASSMAVRDEIASTSPELFEALYKDIYYSRKGEESSDEPPYYAAPIFSERDGEFCCRYVRNHIRYAHEFDGVPQPDASQTEAMDMLDSLVASDDFTLEMVLEPGDMQILNNHVILHSRTDFIDFEEEEKKRHLLRSWISTPYSQPLSSALEAAYHDVVAGAVRGGIVGKKFDEAKKKYTKQAAEFHGMPYLIPA</sequence>
<reference evidence="6 7" key="1">
    <citation type="journal article" date="2021" name="Front. Microbiol.">
        <title>Aerobic Denitrification and Heterotrophic Sulfur Oxidation in the Genus Halomonas Revealed by Six Novel Species Characterizations and Genome-Based Analysis.</title>
        <authorList>
            <person name="Wang L."/>
            <person name="Shao Z."/>
        </authorList>
    </citation>
    <scope>NUCLEOTIDE SEQUENCE [LARGE SCALE GENOMIC DNA]</scope>
    <source>
        <strain evidence="6 7">MCCC 1A11081</strain>
    </source>
</reference>
<evidence type="ECO:0000313" key="6">
    <source>
        <dbReference type="EMBL" id="MCE8002179.1"/>
    </source>
</evidence>
<dbReference type="EMBL" id="JABFTX010000001">
    <property type="protein sequence ID" value="MCE8002179.1"/>
    <property type="molecule type" value="Genomic_DNA"/>
</dbReference>
<evidence type="ECO:0000256" key="2">
    <source>
        <dbReference type="ARBA" id="ARBA00023002"/>
    </source>
</evidence>
<dbReference type="InterPro" id="IPR050411">
    <property type="entry name" value="AlphaKG_dependent_hydroxylases"/>
</dbReference>
<gene>
    <name evidence="6" type="ORF">HOP53_04945</name>
</gene>
<dbReference type="InterPro" id="IPR003819">
    <property type="entry name" value="TauD/TfdA-like"/>
</dbReference>
<dbReference type="RefSeq" id="WP_234268973.1">
    <property type="nucleotide sequence ID" value="NZ_JABFTX010000001.1"/>
</dbReference>
<keyword evidence="2" id="KW-0560">Oxidoreductase</keyword>
<dbReference type="PANTHER" id="PTHR10696:SF56">
    <property type="entry name" value="TAUD_TFDA-LIKE DOMAIN-CONTAINING PROTEIN"/>
    <property type="match status" value="1"/>
</dbReference>
<proteinExistence type="predicted"/>
<evidence type="ECO:0000313" key="7">
    <source>
        <dbReference type="Proteomes" id="UP001320168"/>
    </source>
</evidence>
<evidence type="ECO:0000256" key="3">
    <source>
        <dbReference type="ARBA" id="ARBA00023194"/>
    </source>
</evidence>
<comment type="caution">
    <text evidence="6">The sequence shown here is derived from an EMBL/GenBank/DDBJ whole genome shotgun (WGS) entry which is preliminary data.</text>
</comment>
<accession>A0ABS9A042</accession>
<dbReference type="SUPFAM" id="SSF51197">
    <property type="entry name" value="Clavaminate synthase-like"/>
    <property type="match status" value="1"/>
</dbReference>
<dbReference type="Proteomes" id="UP001320168">
    <property type="component" value="Unassembled WGS sequence"/>
</dbReference>
<feature type="region of interest" description="Disordered" evidence="4">
    <location>
        <begin position="1"/>
        <end position="35"/>
    </location>
</feature>
<feature type="domain" description="TauD/TfdA-like" evidence="5">
    <location>
        <begin position="83"/>
        <end position="335"/>
    </location>
</feature>
<organism evidence="6 7">
    <name type="scientific">Billgrantia ethanolica</name>
    <dbReference type="NCBI Taxonomy" id="2733486"/>
    <lineage>
        <taxon>Bacteria</taxon>
        <taxon>Pseudomonadati</taxon>
        <taxon>Pseudomonadota</taxon>
        <taxon>Gammaproteobacteria</taxon>
        <taxon>Oceanospirillales</taxon>
        <taxon>Halomonadaceae</taxon>
        <taxon>Billgrantia</taxon>
    </lineage>
</organism>
<dbReference type="Gene3D" id="3.60.130.10">
    <property type="entry name" value="Clavaminate synthase-like"/>
    <property type="match status" value="1"/>
</dbReference>
<dbReference type="InterPro" id="IPR042098">
    <property type="entry name" value="TauD-like_sf"/>
</dbReference>
<name>A0ABS9A042_9GAMM</name>
<keyword evidence="6" id="KW-0223">Dioxygenase</keyword>
<dbReference type="GO" id="GO:0051213">
    <property type="term" value="F:dioxygenase activity"/>
    <property type="evidence" value="ECO:0007669"/>
    <property type="project" value="UniProtKB-KW"/>
</dbReference>